<gene>
    <name evidence="4" type="ORF">C8A03DRAFT_35140</name>
</gene>
<sequence>MTENGKRKDAPTGGVAQERSKKKKTGNGGKWKTPHQQAKLALHQDASLQPGDRGIWITCARHQEGKAAREIDVLFAEYAEKMYNIRSVHDTQAGEPGDGGGAEEDIEAAIRKEIAALTSGTSNTAAGSGAGGANLMKSMKMNVDCLLFVKTQPPVDPVAFVRRICEDAKSCNERPCLMRCRYVNRLTPVSFTGKATEQGIVEVARKALAPWFDLSGKRGVEAEESKAEPSEPAKSEEGQSAAQGDGSNVAIKSAADAKTEGGSNEMPTSEPEKKPFTFAIRPTIRNHSNLKRDVVINTIAGLINGDRHKVNLTSPDKVILVDVYQTVCGMSVVDGDWDELKRFNLTELYGQARNAQSAEISKHHD</sequence>
<dbReference type="Proteomes" id="UP001303760">
    <property type="component" value="Unassembled WGS sequence"/>
</dbReference>
<organism evidence="4 5">
    <name type="scientific">Achaetomium macrosporum</name>
    <dbReference type="NCBI Taxonomy" id="79813"/>
    <lineage>
        <taxon>Eukaryota</taxon>
        <taxon>Fungi</taxon>
        <taxon>Dikarya</taxon>
        <taxon>Ascomycota</taxon>
        <taxon>Pezizomycotina</taxon>
        <taxon>Sordariomycetes</taxon>
        <taxon>Sordariomycetidae</taxon>
        <taxon>Sordariales</taxon>
        <taxon>Chaetomiaceae</taxon>
        <taxon>Achaetomium</taxon>
    </lineage>
</organism>
<feature type="compositionally biased region" description="Basic and acidic residues" evidence="2">
    <location>
        <begin position="219"/>
        <end position="237"/>
    </location>
</feature>
<dbReference type="PROSITE" id="PS51165">
    <property type="entry name" value="THUMP"/>
    <property type="match status" value="1"/>
</dbReference>
<feature type="domain" description="THUMP" evidence="3">
    <location>
        <begin position="235"/>
        <end position="334"/>
    </location>
</feature>
<evidence type="ECO:0000256" key="1">
    <source>
        <dbReference type="PROSITE-ProRule" id="PRU00529"/>
    </source>
</evidence>
<keyword evidence="5" id="KW-1185">Reference proteome</keyword>
<feature type="region of interest" description="Disordered" evidence="2">
    <location>
        <begin position="1"/>
        <end position="36"/>
    </location>
</feature>
<dbReference type="CDD" id="cd11717">
    <property type="entry name" value="THUMP_THUMPD1_like"/>
    <property type="match status" value="1"/>
</dbReference>
<evidence type="ECO:0000313" key="5">
    <source>
        <dbReference type="Proteomes" id="UP001303760"/>
    </source>
</evidence>
<dbReference type="AlphaFoldDB" id="A0AAN7H679"/>
<keyword evidence="1" id="KW-0694">RNA-binding</keyword>
<evidence type="ECO:0000256" key="2">
    <source>
        <dbReference type="SAM" id="MobiDB-lite"/>
    </source>
</evidence>
<comment type="caution">
    <text evidence="4">The sequence shown here is derived from an EMBL/GenBank/DDBJ whole genome shotgun (WGS) entry which is preliminary data.</text>
</comment>
<accession>A0AAN7H679</accession>
<dbReference type="PANTHER" id="PTHR13452:SF10">
    <property type="entry name" value="THUMP DOMAIN-CONTAINING PROTEIN 1"/>
    <property type="match status" value="1"/>
</dbReference>
<reference evidence="4" key="1">
    <citation type="journal article" date="2023" name="Mol. Phylogenet. Evol.">
        <title>Genome-scale phylogeny and comparative genomics of the fungal order Sordariales.</title>
        <authorList>
            <person name="Hensen N."/>
            <person name="Bonometti L."/>
            <person name="Westerberg I."/>
            <person name="Brannstrom I.O."/>
            <person name="Guillou S."/>
            <person name="Cros-Aarteil S."/>
            <person name="Calhoun S."/>
            <person name="Haridas S."/>
            <person name="Kuo A."/>
            <person name="Mondo S."/>
            <person name="Pangilinan J."/>
            <person name="Riley R."/>
            <person name="LaButti K."/>
            <person name="Andreopoulos B."/>
            <person name="Lipzen A."/>
            <person name="Chen C."/>
            <person name="Yan M."/>
            <person name="Daum C."/>
            <person name="Ng V."/>
            <person name="Clum A."/>
            <person name="Steindorff A."/>
            <person name="Ohm R.A."/>
            <person name="Martin F."/>
            <person name="Silar P."/>
            <person name="Natvig D.O."/>
            <person name="Lalanne C."/>
            <person name="Gautier V."/>
            <person name="Ament-Velasquez S.L."/>
            <person name="Kruys A."/>
            <person name="Hutchinson M.I."/>
            <person name="Powell A.J."/>
            <person name="Barry K."/>
            <person name="Miller A.N."/>
            <person name="Grigoriev I.V."/>
            <person name="Debuchy R."/>
            <person name="Gladieux P."/>
            <person name="Hiltunen Thoren M."/>
            <person name="Johannesson H."/>
        </authorList>
    </citation>
    <scope>NUCLEOTIDE SEQUENCE</scope>
    <source>
        <strain evidence="4">CBS 532.94</strain>
    </source>
</reference>
<dbReference type="InterPro" id="IPR004114">
    <property type="entry name" value="THUMP_dom"/>
</dbReference>
<dbReference type="Pfam" id="PF02926">
    <property type="entry name" value="THUMP"/>
    <property type="match status" value="1"/>
</dbReference>
<dbReference type="PANTHER" id="PTHR13452">
    <property type="entry name" value="THUMP DOMAIN CONTAINING PROTEIN 1-RELATED"/>
    <property type="match status" value="1"/>
</dbReference>
<evidence type="ECO:0000259" key="3">
    <source>
        <dbReference type="PROSITE" id="PS51165"/>
    </source>
</evidence>
<dbReference type="SUPFAM" id="SSF143437">
    <property type="entry name" value="THUMP domain-like"/>
    <property type="match status" value="1"/>
</dbReference>
<dbReference type="EMBL" id="MU860164">
    <property type="protein sequence ID" value="KAK4236941.1"/>
    <property type="molecule type" value="Genomic_DNA"/>
</dbReference>
<evidence type="ECO:0000313" key="4">
    <source>
        <dbReference type="EMBL" id="KAK4236941.1"/>
    </source>
</evidence>
<dbReference type="GO" id="GO:0006400">
    <property type="term" value="P:tRNA modification"/>
    <property type="evidence" value="ECO:0007669"/>
    <property type="project" value="InterPro"/>
</dbReference>
<dbReference type="FunFam" id="3.30.2300.10:FF:000001">
    <property type="entry name" value="THUMP domain-containing protein 1"/>
    <property type="match status" value="1"/>
</dbReference>
<protein>
    <submittedName>
        <fullName evidence="4">tRNA acetyltransferase TAN1</fullName>
    </submittedName>
</protein>
<name>A0AAN7H679_9PEZI</name>
<proteinExistence type="predicted"/>
<feature type="compositionally biased region" description="Basic and acidic residues" evidence="2">
    <location>
        <begin position="1"/>
        <end position="10"/>
    </location>
</feature>
<dbReference type="Gene3D" id="3.30.2300.10">
    <property type="entry name" value="THUMP superfamily"/>
    <property type="match status" value="1"/>
</dbReference>
<reference evidence="4" key="2">
    <citation type="submission" date="2023-05" db="EMBL/GenBank/DDBJ databases">
        <authorList>
            <consortium name="Lawrence Berkeley National Laboratory"/>
            <person name="Steindorff A."/>
            <person name="Hensen N."/>
            <person name="Bonometti L."/>
            <person name="Westerberg I."/>
            <person name="Brannstrom I.O."/>
            <person name="Guillou S."/>
            <person name="Cros-Aarteil S."/>
            <person name="Calhoun S."/>
            <person name="Haridas S."/>
            <person name="Kuo A."/>
            <person name="Mondo S."/>
            <person name="Pangilinan J."/>
            <person name="Riley R."/>
            <person name="Labutti K."/>
            <person name="Andreopoulos B."/>
            <person name="Lipzen A."/>
            <person name="Chen C."/>
            <person name="Yanf M."/>
            <person name="Daum C."/>
            <person name="Ng V."/>
            <person name="Clum A."/>
            <person name="Ohm R."/>
            <person name="Martin F."/>
            <person name="Silar P."/>
            <person name="Natvig D."/>
            <person name="Lalanne C."/>
            <person name="Gautier V."/>
            <person name="Ament-Velasquez S.L."/>
            <person name="Kruys A."/>
            <person name="Hutchinson M.I."/>
            <person name="Powell A.J."/>
            <person name="Barry K."/>
            <person name="Miller A.N."/>
            <person name="Grigoriev I.V."/>
            <person name="Debuchy R."/>
            <person name="Gladieux P."/>
            <person name="Thoren M.H."/>
            <person name="Johannesson H."/>
        </authorList>
    </citation>
    <scope>NUCLEOTIDE SEQUENCE</scope>
    <source>
        <strain evidence="4">CBS 532.94</strain>
    </source>
</reference>
<dbReference type="GO" id="GO:0003723">
    <property type="term" value="F:RNA binding"/>
    <property type="evidence" value="ECO:0007669"/>
    <property type="project" value="UniProtKB-UniRule"/>
</dbReference>
<dbReference type="InterPro" id="IPR040183">
    <property type="entry name" value="THUMPD1-like"/>
</dbReference>
<feature type="region of interest" description="Disordered" evidence="2">
    <location>
        <begin position="219"/>
        <end position="275"/>
    </location>
</feature>